<evidence type="ECO:0000313" key="2">
    <source>
        <dbReference type="Proteomes" id="UP000670092"/>
    </source>
</evidence>
<dbReference type="AlphaFoldDB" id="A0A8H8CU46"/>
<evidence type="ECO:0000313" key="1">
    <source>
        <dbReference type="EMBL" id="KAG5288858.1"/>
    </source>
</evidence>
<accession>A0A8H8CU46</accession>
<reference evidence="1 2" key="1">
    <citation type="submission" date="2021-01" db="EMBL/GenBank/DDBJ databases">
        <title>Chromosome-level genome assembly of a human fungal pathogen reveals clustering of transcriptionally co-regulated genes.</title>
        <authorList>
            <person name="Voorhies M."/>
            <person name="Cohen S."/>
            <person name="Shea T.P."/>
            <person name="Petrus S."/>
            <person name="Munoz J.F."/>
            <person name="Poplawski S."/>
            <person name="Goldman W.E."/>
            <person name="Michael T."/>
            <person name="Cuomo C.A."/>
            <person name="Sil A."/>
            <person name="Beyhan S."/>
        </authorList>
    </citation>
    <scope>NUCLEOTIDE SEQUENCE [LARGE SCALE GENOMIC DNA]</scope>
    <source>
        <strain evidence="1 2">G184AR</strain>
    </source>
</reference>
<protein>
    <submittedName>
        <fullName evidence="1">Uncharacterized protein</fullName>
    </submittedName>
</protein>
<sequence>METWNISIFYMYDSSKLFINLINFDSVLDIRLLLLLYPQFLVHRLRTTMHCSFGLFPNLDLKEDKAHSWLIEYTLAARAYLDHNKITSNKQHSMVPVIELKEKDKPIKTTWNRNKRG</sequence>
<comment type="caution">
    <text evidence="1">The sequence shown here is derived from an EMBL/GenBank/DDBJ whole genome shotgun (WGS) entry which is preliminary data.</text>
</comment>
<organism evidence="1 2">
    <name type="scientific">Ajellomyces capsulatus</name>
    <name type="common">Darling's disease fungus</name>
    <name type="synonym">Histoplasma capsulatum</name>
    <dbReference type="NCBI Taxonomy" id="5037"/>
    <lineage>
        <taxon>Eukaryota</taxon>
        <taxon>Fungi</taxon>
        <taxon>Dikarya</taxon>
        <taxon>Ascomycota</taxon>
        <taxon>Pezizomycotina</taxon>
        <taxon>Eurotiomycetes</taxon>
        <taxon>Eurotiomycetidae</taxon>
        <taxon>Onygenales</taxon>
        <taxon>Ajellomycetaceae</taxon>
        <taxon>Histoplasma</taxon>
    </lineage>
</organism>
<proteinExistence type="predicted"/>
<name>A0A8H8CU46_AJECA</name>
<gene>
    <name evidence="1" type="ORF">I7I52_12480</name>
</gene>
<dbReference type="Proteomes" id="UP000670092">
    <property type="component" value="Unassembled WGS sequence"/>
</dbReference>
<dbReference type="VEuPathDB" id="FungiDB:I7I52_12480"/>
<dbReference type="EMBL" id="JAEVHI010000006">
    <property type="protein sequence ID" value="KAG5288858.1"/>
    <property type="molecule type" value="Genomic_DNA"/>
</dbReference>